<dbReference type="SUPFAM" id="SSF53098">
    <property type="entry name" value="Ribonuclease H-like"/>
    <property type="match status" value="1"/>
</dbReference>
<keyword evidence="1" id="KW-1133">Transmembrane helix</keyword>
<gene>
    <name evidence="3" type="ORF">NTEN_LOCUS744</name>
</gene>
<keyword evidence="1" id="KW-0812">Transmembrane</keyword>
<dbReference type="Gene3D" id="3.30.420.10">
    <property type="entry name" value="Ribonuclease H-like superfamily/Ribonuclease H"/>
    <property type="match status" value="1"/>
</dbReference>
<dbReference type="Proteomes" id="UP000479000">
    <property type="component" value="Unassembled WGS sequence"/>
</dbReference>
<dbReference type="InterPro" id="IPR036397">
    <property type="entry name" value="RNaseH_sf"/>
</dbReference>
<dbReference type="GO" id="GO:0015074">
    <property type="term" value="P:DNA integration"/>
    <property type="evidence" value="ECO:0007669"/>
    <property type="project" value="InterPro"/>
</dbReference>
<proteinExistence type="predicted"/>
<evidence type="ECO:0000259" key="2">
    <source>
        <dbReference type="PROSITE" id="PS50994"/>
    </source>
</evidence>
<accession>A0A6H5FWI8</accession>
<sequence length="216" mass="25124">MSTKVKMSLLMTSRSMKAITETLRLWGIKTITSSFSHPKQHHSGGKNGFRFSCMFLIRLENPYISSAASSLLWRICILYLSFGYYIWRRGWLRKRNQPEIVTSRRAVRLMKSITSKNLISRLTEWFSRYGYPRMIVSDNGAQFTSGEFQQFVTNKCIKHVCVTPWHPKSNGMAERVIRTLKRPTYSIEPTISTHINHENPMEAVTWPVRSSRQALT</sequence>
<dbReference type="InterPro" id="IPR012337">
    <property type="entry name" value="RNaseH-like_sf"/>
</dbReference>
<keyword evidence="1" id="KW-0472">Membrane</keyword>
<dbReference type="PROSITE" id="PS50994">
    <property type="entry name" value="INTEGRASE"/>
    <property type="match status" value="1"/>
</dbReference>
<evidence type="ECO:0000313" key="3">
    <source>
        <dbReference type="EMBL" id="CAA9993890.1"/>
    </source>
</evidence>
<dbReference type="InterPro" id="IPR050951">
    <property type="entry name" value="Retrovirus_Pol_polyprotein"/>
</dbReference>
<dbReference type="PANTHER" id="PTHR37984">
    <property type="entry name" value="PROTEIN CBG26694"/>
    <property type="match status" value="1"/>
</dbReference>
<dbReference type="AlphaFoldDB" id="A0A6H5FWI8"/>
<feature type="non-terminal residue" evidence="3">
    <location>
        <position position="216"/>
    </location>
</feature>
<dbReference type="PANTHER" id="PTHR37984:SF5">
    <property type="entry name" value="PROTEIN NYNRIN-LIKE"/>
    <property type="match status" value="1"/>
</dbReference>
<feature type="domain" description="Integrase catalytic" evidence="2">
    <location>
        <begin position="58"/>
        <end position="216"/>
    </location>
</feature>
<evidence type="ECO:0000313" key="4">
    <source>
        <dbReference type="Proteomes" id="UP000479000"/>
    </source>
</evidence>
<organism evidence="3 4">
    <name type="scientific">Nesidiocoris tenuis</name>
    <dbReference type="NCBI Taxonomy" id="355587"/>
    <lineage>
        <taxon>Eukaryota</taxon>
        <taxon>Metazoa</taxon>
        <taxon>Ecdysozoa</taxon>
        <taxon>Arthropoda</taxon>
        <taxon>Hexapoda</taxon>
        <taxon>Insecta</taxon>
        <taxon>Pterygota</taxon>
        <taxon>Neoptera</taxon>
        <taxon>Paraneoptera</taxon>
        <taxon>Hemiptera</taxon>
        <taxon>Heteroptera</taxon>
        <taxon>Panheteroptera</taxon>
        <taxon>Cimicomorpha</taxon>
        <taxon>Miridae</taxon>
        <taxon>Dicyphina</taxon>
        <taxon>Nesidiocoris</taxon>
    </lineage>
</organism>
<dbReference type="EMBL" id="CADCXU010001332">
    <property type="protein sequence ID" value="CAA9993890.1"/>
    <property type="molecule type" value="Genomic_DNA"/>
</dbReference>
<reference evidence="3 4" key="1">
    <citation type="submission" date="2020-02" db="EMBL/GenBank/DDBJ databases">
        <authorList>
            <person name="Ferguson B K."/>
        </authorList>
    </citation>
    <scope>NUCLEOTIDE SEQUENCE [LARGE SCALE GENOMIC DNA]</scope>
</reference>
<protein>
    <recommendedName>
        <fullName evidence="2">Integrase catalytic domain-containing protein</fullName>
    </recommendedName>
</protein>
<keyword evidence="4" id="KW-1185">Reference proteome</keyword>
<feature type="transmembrane region" description="Helical" evidence="1">
    <location>
        <begin position="64"/>
        <end position="87"/>
    </location>
</feature>
<dbReference type="GO" id="GO:0003676">
    <property type="term" value="F:nucleic acid binding"/>
    <property type="evidence" value="ECO:0007669"/>
    <property type="project" value="InterPro"/>
</dbReference>
<evidence type="ECO:0000256" key="1">
    <source>
        <dbReference type="SAM" id="Phobius"/>
    </source>
</evidence>
<dbReference type="InterPro" id="IPR001584">
    <property type="entry name" value="Integrase_cat-core"/>
</dbReference>
<dbReference type="OrthoDB" id="6612506at2759"/>
<name>A0A6H5FWI8_9HEMI</name>